<protein>
    <recommendedName>
        <fullName evidence="5">Deoxyuridine 5'-triphosphate nucleotidohydrolase</fullName>
        <shortName evidence="5">dUTPase</shortName>
        <ecNumber evidence="5">3.6.1.23</ecNumber>
    </recommendedName>
    <alternativeName>
        <fullName evidence="5">dUTP pyrophosphatase</fullName>
    </alternativeName>
</protein>
<organism evidence="7 8">
    <name type="scientific">Eubacterium barkeri</name>
    <name type="common">Clostridium barkeri</name>
    <dbReference type="NCBI Taxonomy" id="1528"/>
    <lineage>
        <taxon>Bacteria</taxon>
        <taxon>Bacillati</taxon>
        <taxon>Bacillota</taxon>
        <taxon>Clostridia</taxon>
        <taxon>Eubacteriales</taxon>
        <taxon>Eubacteriaceae</taxon>
        <taxon>Eubacterium</taxon>
    </lineage>
</organism>
<dbReference type="GO" id="GO:0004170">
    <property type="term" value="F:dUTP diphosphatase activity"/>
    <property type="evidence" value="ECO:0007669"/>
    <property type="project" value="UniProtKB-UniRule"/>
</dbReference>
<dbReference type="Gene3D" id="2.70.40.10">
    <property type="match status" value="1"/>
</dbReference>
<dbReference type="UniPathway" id="UPA00610">
    <property type="reaction ID" value="UER00666"/>
</dbReference>
<dbReference type="EC" id="3.6.1.23" evidence="5"/>
<keyword evidence="2 5" id="KW-0378">Hydrolase</keyword>
<comment type="pathway">
    <text evidence="5">Pyrimidine metabolism; dUMP biosynthesis; dUMP from dCTP (dUTP route): step 2/2.</text>
</comment>
<evidence type="ECO:0000256" key="1">
    <source>
        <dbReference type="ARBA" id="ARBA00006581"/>
    </source>
</evidence>
<dbReference type="PANTHER" id="PTHR11241">
    <property type="entry name" value="DEOXYURIDINE 5'-TRIPHOSPHATE NUCLEOTIDOHYDROLASE"/>
    <property type="match status" value="1"/>
</dbReference>
<dbReference type="GO" id="GO:0046081">
    <property type="term" value="P:dUTP catabolic process"/>
    <property type="evidence" value="ECO:0007669"/>
    <property type="project" value="InterPro"/>
</dbReference>
<dbReference type="Pfam" id="PF00692">
    <property type="entry name" value="dUTPase"/>
    <property type="match status" value="1"/>
</dbReference>
<keyword evidence="5" id="KW-0479">Metal-binding</keyword>
<name>A0A1H3HTN7_EUBBA</name>
<dbReference type="EMBL" id="FNOU01000019">
    <property type="protein sequence ID" value="SDY18595.1"/>
    <property type="molecule type" value="Genomic_DNA"/>
</dbReference>
<dbReference type="GO" id="GO:0000287">
    <property type="term" value="F:magnesium ion binding"/>
    <property type="evidence" value="ECO:0007669"/>
    <property type="project" value="UniProtKB-UniRule"/>
</dbReference>
<comment type="function">
    <text evidence="5">This enzyme is involved in nucleotide metabolism: it produces dUMP, the immediate precursor of thymidine nucleotides and it decreases the intracellular concentration of dUTP so that uracil cannot be incorporated into DNA.</text>
</comment>
<evidence type="ECO:0000256" key="3">
    <source>
        <dbReference type="ARBA" id="ARBA00023080"/>
    </source>
</evidence>
<dbReference type="Proteomes" id="UP000199652">
    <property type="component" value="Unassembled WGS sequence"/>
</dbReference>
<evidence type="ECO:0000259" key="6">
    <source>
        <dbReference type="Pfam" id="PF00692"/>
    </source>
</evidence>
<dbReference type="AlphaFoldDB" id="A0A1H3HTN7"/>
<keyword evidence="3 5" id="KW-0546">Nucleotide metabolism</keyword>
<dbReference type="InterPro" id="IPR008181">
    <property type="entry name" value="dUTPase"/>
</dbReference>
<feature type="binding site" evidence="5">
    <location>
        <begin position="83"/>
        <end position="85"/>
    </location>
    <ligand>
        <name>substrate</name>
    </ligand>
</feature>
<evidence type="ECO:0000256" key="2">
    <source>
        <dbReference type="ARBA" id="ARBA00022801"/>
    </source>
</evidence>
<dbReference type="NCBIfam" id="NF001862">
    <property type="entry name" value="PRK00601.1"/>
    <property type="match status" value="1"/>
</dbReference>
<keyword evidence="5" id="KW-0460">Magnesium</keyword>
<dbReference type="CDD" id="cd07557">
    <property type="entry name" value="trimeric_dUTPase"/>
    <property type="match status" value="1"/>
</dbReference>
<dbReference type="PANTHER" id="PTHR11241:SF0">
    <property type="entry name" value="DEOXYURIDINE 5'-TRIPHOSPHATE NUCLEOTIDOHYDROLASE"/>
    <property type="match status" value="1"/>
</dbReference>
<dbReference type="RefSeq" id="WP_090246303.1">
    <property type="nucleotide sequence ID" value="NZ_FNOU01000019.1"/>
</dbReference>
<sequence length="149" mass="15870">METCVVKIYNGSKNPLPRVQSQGAAGVDLHADLAEPLVLEPHKVYAVPTGIRIELPLGYEAQVRARSGLALKHGITLVNGIGTIDSDYRGEIAVIVMNLLDTPFTITPGDRIAQMVVTRVSLPEFVVVESPEALEATQRGDGGFGHSGV</sequence>
<reference evidence="8" key="1">
    <citation type="submission" date="2016-10" db="EMBL/GenBank/DDBJ databases">
        <authorList>
            <person name="Varghese N."/>
            <person name="Submissions S."/>
        </authorList>
    </citation>
    <scope>NUCLEOTIDE SEQUENCE [LARGE SCALE GENOMIC DNA]</scope>
    <source>
        <strain evidence="8">VPI 5359</strain>
    </source>
</reference>
<dbReference type="GO" id="GO:0006226">
    <property type="term" value="P:dUMP biosynthetic process"/>
    <property type="evidence" value="ECO:0007669"/>
    <property type="project" value="UniProtKB-UniRule"/>
</dbReference>
<dbReference type="NCBIfam" id="TIGR00576">
    <property type="entry name" value="dut"/>
    <property type="match status" value="1"/>
</dbReference>
<comment type="similarity">
    <text evidence="1 5">Belongs to the dUTPase family.</text>
</comment>
<dbReference type="HAMAP" id="MF_00116">
    <property type="entry name" value="dUTPase_bact"/>
    <property type="match status" value="1"/>
</dbReference>
<dbReference type="STRING" id="1528.SAMN04488579_11924"/>
<dbReference type="InterPro" id="IPR029054">
    <property type="entry name" value="dUTPase-like"/>
</dbReference>
<evidence type="ECO:0000313" key="7">
    <source>
        <dbReference type="EMBL" id="SDY18595.1"/>
    </source>
</evidence>
<evidence type="ECO:0000256" key="5">
    <source>
        <dbReference type="HAMAP-Rule" id="MF_00116"/>
    </source>
</evidence>
<keyword evidence="8" id="KW-1185">Reference proteome</keyword>
<evidence type="ECO:0000313" key="8">
    <source>
        <dbReference type="Proteomes" id="UP000199652"/>
    </source>
</evidence>
<comment type="catalytic activity">
    <reaction evidence="4 5">
        <text>dUTP + H2O = dUMP + diphosphate + H(+)</text>
        <dbReference type="Rhea" id="RHEA:10248"/>
        <dbReference type="ChEBI" id="CHEBI:15377"/>
        <dbReference type="ChEBI" id="CHEBI:15378"/>
        <dbReference type="ChEBI" id="CHEBI:33019"/>
        <dbReference type="ChEBI" id="CHEBI:61555"/>
        <dbReference type="ChEBI" id="CHEBI:246422"/>
        <dbReference type="EC" id="3.6.1.23"/>
    </reaction>
</comment>
<feature type="binding site" evidence="5">
    <location>
        <begin position="66"/>
        <end position="68"/>
    </location>
    <ligand>
        <name>substrate</name>
    </ligand>
</feature>
<dbReference type="InterPro" id="IPR033704">
    <property type="entry name" value="dUTPase_trimeric"/>
</dbReference>
<gene>
    <name evidence="5" type="primary">dut</name>
    <name evidence="7" type="ORF">SAMN04488579_11924</name>
</gene>
<evidence type="ECO:0000256" key="4">
    <source>
        <dbReference type="ARBA" id="ARBA00047686"/>
    </source>
</evidence>
<dbReference type="SUPFAM" id="SSF51283">
    <property type="entry name" value="dUTPase-like"/>
    <property type="match status" value="1"/>
</dbReference>
<comment type="cofactor">
    <cofactor evidence="5">
        <name>Mg(2+)</name>
        <dbReference type="ChEBI" id="CHEBI:18420"/>
    </cofactor>
</comment>
<feature type="binding site" evidence="5">
    <location>
        <position position="79"/>
    </location>
    <ligand>
        <name>substrate</name>
    </ligand>
</feature>
<dbReference type="OrthoDB" id="9809956at2"/>
<dbReference type="InterPro" id="IPR036157">
    <property type="entry name" value="dUTPase-like_sf"/>
</dbReference>
<proteinExistence type="inferred from homology"/>
<feature type="domain" description="dUTPase-like" evidence="6">
    <location>
        <begin position="15"/>
        <end position="148"/>
    </location>
</feature>
<accession>A0A1H3HTN7</accession>
<comment type="caution">
    <text evidence="5">Lacks conserved residue(s) required for the propagation of feature annotation.</text>
</comment>